<feature type="compositionally biased region" description="Basic and acidic residues" evidence="21">
    <location>
        <begin position="1607"/>
        <end position="1619"/>
    </location>
</feature>
<feature type="domain" description="Protein kinase" evidence="23">
    <location>
        <begin position="77"/>
        <end position="343"/>
    </location>
</feature>
<feature type="domain" description="Phorbol-ester/DAG-type" evidence="24">
    <location>
        <begin position="949"/>
        <end position="999"/>
    </location>
</feature>
<evidence type="ECO:0000256" key="17">
    <source>
        <dbReference type="ARBA" id="ARBA00047899"/>
    </source>
</evidence>
<dbReference type="InterPro" id="IPR050839">
    <property type="entry name" value="Rho-assoc_Ser/Thr_Kinase"/>
</dbReference>
<dbReference type="PROSITE" id="PS50081">
    <property type="entry name" value="ZF_DAG_PE_2"/>
    <property type="match status" value="1"/>
</dbReference>
<evidence type="ECO:0000256" key="13">
    <source>
        <dbReference type="ARBA" id="ARBA00022833"/>
    </source>
</evidence>
<dbReference type="Pfam" id="PF15796">
    <property type="entry name" value="KELK"/>
    <property type="match status" value="1"/>
</dbReference>
<dbReference type="SMART" id="SM00233">
    <property type="entry name" value="PH"/>
    <property type="match status" value="1"/>
</dbReference>
<keyword evidence="13" id="KW-0862">Zinc</keyword>
<dbReference type="InterPro" id="IPR000961">
    <property type="entry name" value="AGC-kinase_C"/>
</dbReference>
<evidence type="ECO:0000256" key="2">
    <source>
        <dbReference type="ARBA" id="ARBA00004496"/>
    </source>
</evidence>
<feature type="domain" description="CRIB" evidence="25">
    <location>
        <begin position="1510"/>
        <end position="1523"/>
    </location>
</feature>
<dbReference type="InterPro" id="IPR011009">
    <property type="entry name" value="Kinase-like_dom_sf"/>
</dbReference>
<evidence type="ECO:0000256" key="15">
    <source>
        <dbReference type="ARBA" id="ARBA00022842"/>
    </source>
</evidence>
<dbReference type="GO" id="GO:0005856">
    <property type="term" value="C:cytoskeleton"/>
    <property type="evidence" value="ECO:0007669"/>
    <property type="project" value="TreeGrafter"/>
</dbReference>
<keyword evidence="28" id="KW-1185">Reference proteome</keyword>
<dbReference type="Pfam" id="PF25346">
    <property type="entry name" value="PH_MRCK"/>
    <property type="match status" value="1"/>
</dbReference>
<dbReference type="Pfam" id="PF00780">
    <property type="entry name" value="CNH"/>
    <property type="match status" value="1"/>
</dbReference>
<evidence type="ECO:0000256" key="19">
    <source>
        <dbReference type="PROSITE-ProRule" id="PRU10141"/>
    </source>
</evidence>
<protein>
    <recommendedName>
        <fullName evidence="4">non-specific serine/threonine protein kinase</fullName>
        <ecNumber evidence="4">2.7.11.1</ecNumber>
    </recommendedName>
</protein>
<dbReference type="CDD" id="cd05597">
    <property type="entry name" value="STKc_DMPK_like"/>
    <property type="match status" value="1"/>
</dbReference>
<evidence type="ECO:0000259" key="24">
    <source>
        <dbReference type="PROSITE" id="PS50081"/>
    </source>
</evidence>
<dbReference type="InterPro" id="IPR000095">
    <property type="entry name" value="CRIB_dom"/>
</dbReference>
<evidence type="ECO:0000259" key="23">
    <source>
        <dbReference type="PROSITE" id="PS50011"/>
    </source>
</evidence>
<dbReference type="InterPro" id="IPR017892">
    <property type="entry name" value="Pkinase_C"/>
</dbReference>
<evidence type="ECO:0000256" key="9">
    <source>
        <dbReference type="ARBA" id="ARBA00022723"/>
    </source>
</evidence>
<dbReference type="SUPFAM" id="SSF56112">
    <property type="entry name" value="Protein kinase-like (PK-like)"/>
    <property type="match status" value="1"/>
</dbReference>
<dbReference type="Proteomes" id="UP000694867">
    <property type="component" value="Unplaced"/>
</dbReference>
<dbReference type="PROSITE" id="PS51285">
    <property type="entry name" value="AGC_KINASE_CTER"/>
    <property type="match status" value="1"/>
</dbReference>
<evidence type="ECO:0000256" key="5">
    <source>
        <dbReference type="ARBA" id="ARBA00022490"/>
    </source>
</evidence>
<evidence type="ECO:0000256" key="11">
    <source>
        <dbReference type="ARBA" id="ARBA00022771"/>
    </source>
</evidence>
<keyword evidence="8" id="KW-0808">Transferase</keyword>
<evidence type="ECO:0000256" key="3">
    <source>
        <dbReference type="ARBA" id="ARBA00005719"/>
    </source>
</evidence>
<keyword evidence="11" id="KW-0863">Zinc-finger</keyword>
<dbReference type="PANTHER" id="PTHR22988:SF66">
    <property type="entry name" value="SERINE_THREONINE-PROTEIN KINASE GENGHIS KHAN"/>
    <property type="match status" value="1"/>
</dbReference>
<evidence type="ECO:0000313" key="29">
    <source>
        <dbReference type="RefSeq" id="XP_028969002.1"/>
    </source>
</evidence>
<reference evidence="29" key="1">
    <citation type="submission" date="2025-08" db="UniProtKB">
        <authorList>
            <consortium name="RefSeq"/>
        </authorList>
    </citation>
    <scope>IDENTIFICATION</scope>
</reference>
<dbReference type="SMART" id="SM00220">
    <property type="entry name" value="S_TKc"/>
    <property type="match status" value="1"/>
</dbReference>
<keyword evidence="16 20" id="KW-0175">Coiled coil</keyword>
<comment type="cofactor">
    <cofactor evidence="1">
        <name>Mg(2+)</name>
        <dbReference type="ChEBI" id="CHEBI:18420"/>
    </cofactor>
</comment>
<dbReference type="SUPFAM" id="SSF57889">
    <property type="entry name" value="Cysteine-rich domain"/>
    <property type="match status" value="1"/>
</dbReference>
<dbReference type="InterPro" id="IPR008271">
    <property type="entry name" value="Ser/Thr_kinase_AS"/>
</dbReference>
<dbReference type="GO" id="GO:0008270">
    <property type="term" value="F:zinc ion binding"/>
    <property type="evidence" value="ECO:0007669"/>
    <property type="project" value="UniProtKB-KW"/>
</dbReference>
<dbReference type="Pfam" id="PF00433">
    <property type="entry name" value="Pkinase_C"/>
    <property type="match status" value="1"/>
</dbReference>
<evidence type="ECO:0000256" key="7">
    <source>
        <dbReference type="ARBA" id="ARBA00022553"/>
    </source>
</evidence>
<feature type="region of interest" description="Disordered" evidence="21">
    <location>
        <begin position="1542"/>
        <end position="1648"/>
    </location>
</feature>
<feature type="domain" description="CNH" evidence="26">
    <location>
        <begin position="1179"/>
        <end position="1455"/>
    </location>
</feature>
<gene>
    <name evidence="29" type="primary">LOC100903776</name>
</gene>
<feature type="coiled-coil region" evidence="20">
    <location>
        <begin position="476"/>
        <end position="594"/>
    </location>
</feature>
<evidence type="ECO:0000256" key="1">
    <source>
        <dbReference type="ARBA" id="ARBA00001946"/>
    </source>
</evidence>
<evidence type="ECO:0000259" key="27">
    <source>
        <dbReference type="PROSITE" id="PS51285"/>
    </source>
</evidence>
<dbReference type="Gene3D" id="1.10.510.10">
    <property type="entry name" value="Transferase(Phosphotransferase) domain 1"/>
    <property type="match status" value="1"/>
</dbReference>
<dbReference type="GO" id="GO:0005524">
    <property type="term" value="F:ATP binding"/>
    <property type="evidence" value="ECO:0007669"/>
    <property type="project" value="UniProtKB-UniRule"/>
</dbReference>
<evidence type="ECO:0000259" key="25">
    <source>
        <dbReference type="PROSITE" id="PS50108"/>
    </source>
</evidence>
<dbReference type="GeneID" id="100903776"/>
<feature type="coiled-coil region" evidence="20">
    <location>
        <begin position="630"/>
        <end position="723"/>
    </location>
</feature>
<evidence type="ECO:0000256" key="6">
    <source>
        <dbReference type="ARBA" id="ARBA00022527"/>
    </source>
</evidence>
<dbReference type="FunFam" id="3.30.200.20:FF:000017">
    <property type="entry name" value="Non-specific serine/threonine protein kinase"/>
    <property type="match status" value="1"/>
</dbReference>
<comment type="similarity">
    <text evidence="3">Belongs to the protein kinase superfamily. AGC Ser/Thr protein kinase family. DMPK subfamily.</text>
</comment>
<dbReference type="CDD" id="cd20809">
    <property type="entry name" value="C1_MRCK"/>
    <property type="match status" value="1"/>
</dbReference>
<dbReference type="PROSITE" id="PS50219">
    <property type="entry name" value="CNH"/>
    <property type="match status" value="1"/>
</dbReference>
<feature type="domain" description="AGC-kinase C-terminal" evidence="27">
    <location>
        <begin position="344"/>
        <end position="415"/>
    </location>
</feature>
<keyword evidence="6" id="KW-0723">Serine/threonine-protein kinase</keyword>
<feature type="coiled-coil region" evidence="20">
    <location>
        <begin position="819"/>
        <end position="860"/>
    </location>
</feature>
<dbReference type="SUPFAM" id="SSF50729">
    <property type="entry name" value="PH domain-like"/>
    <property type="match status" value="1"/>
</dbReference>
<comment type="catalytic activity">
    <reaction evidence="17">
        <text>L-threonyl-[protein] + ATP = O-phospho-L-threonyl-[protein] + ADP + H(+)</text>
        <dbReference type="Rhea" id="RHEA:46608"/>
        <dbReference type="Rhea" id="RHEA-COMP:11060"/>
        <dbReference type="Rhea" id="RHEA-COMP:11605"/>
        <dbReference type="ChEBI" id="CHEBI:15378"/>
        <dbReference type="ChEBI" id="CHEBI:30013"/>
        <dbReference type="ChEBI" id="CHEBI:30616"/>
        <dbReference type="ChEBI" id="CHEBI:61977"/>
        <dbReference type="ChEBI" id="CHEBI:456216"/>
        <dbReference type="EC" id="2.7.11.1"/>
    </reaction>
</comment>
<dbReference type="InterPro" id="IPR002219">
    <property type="entry name" value="PKC_DAG/PE"/>
</dbReference>
<name>A0AAJ7SHQ7_9ACAR</name>
<dbReference type="KEGG" id="goe:100903776"/>
<keyword evidence="7" id="KW-0597">Phosphoprotein</keyword>
<feature type="compositionally biased region" description="Low complexity" evidence="21">
    <location>
        <begin position="1590"/>
        <end position="1603"/>
    </location>
</feature>
<comment type="subcellular location">
    <subcellularLocation>
        <location evidence="2">Cytoplasm</location>
    </subcellularLocation>
</comment>
<dbReference type="PROSITE" id="PS00107">
    <property type="entry name" value="PROTEIN_KINASE_ATP"/>
    <property type="match status" value="1"/>
</dbReference>
<dbReference type="GO" id="GO:0031032">
    <property type="term" value="P:actomyosin structure organization"/>
    <property type="evidence" value="ECO:0007669"/>
    <property type="project" value="TreeGrafter"/>
</dbReference>
<dbReference type="RefSeq" id="XP_028969002.1">
    <property type="nucleotide sequence ID" value="XM_029113169.1"/>
</dbReference>
<dbReference type="InterPro" id="IPR011993">
    <property type="entry name" value="PH-like_dom_sf"/>
</dbReference>
<dbReference type="GO" id="GO:0004674">
    <property type="term" value="F:protein serine/threonine kinase activity"/>
    <property type="evidence" value="ECO:0007669"/>
    <property type="project" value="UniProtKB-KW"/>
</dbReference>
<dbReference type="PROSITE" id="PS00108">
    <property type="entry name" value="PROTEIN_KINASE_ST"/>
    <property type="match status" value="1"/>
</dbReference>
<dbReference type="CDD" id="cd01243">
    <property type="entry name" value="PH_MRCK"/>
    <property type="match status" value="1"/>
</dbReference>
<evidence type="ECO:0000256" key="20">
    <source>
        <dbReference type="SAM" id="Coils"/>
    </source>
</evidence>
<keyword evidence="9" id="KW-0479">Metal-binding</keyword>
<dbReference type="InterPro" id="IPR057529">
    <property type="entry name" value="MRCK/ROCK_PH"/>
</dbReference>
<organism evidence="28 29">
    <name type="scientific">Galendromus occidentalis</name>
    <name type="common">western predatory mite</name>
    <dbReference type="NCBI Taxonomy" id="34638"/>
    <lineage>
        <taxon>Eukaryota</taxon>
        <taxon>Metazoa</taxon>
        <taxon>Ecdysozoa</taxon>
        <taxon>Arthropoda</taxon>
        <taxon>Chelicerata</taxon>
        <taxon>Arachnida</taxon>
        <taxon>Acari</taxon>
        <taxon>Parasitiformes</taxon>
        <taxon>Mesostigmata</taxon>
        <taxon>Gamasina</taxon>
        <taxon>Phytoseioidea</taxon>
        <taxon>Phytoseiidae</taxon>
        <taxon>Typhlodrominae</taxon>
        <taxon>Galendromus</taxon>
    </lineage>
</organism>
<proteinExistence type="inferred from homology"/>
<dbReference type="InterPro" id="IPR017441">
    <property type="entry name" value="Protein_kinase_ATP_BS"/>
</dbReference>
<dbReference type="PROSITE" id="PS50003">
    <property type="entry name" value="PH_DOMAIN"/>
    <property type="match status" value="1"/>
</dbReference>
<dbReference type="SMART" id="SM00133">
    <property type="entry name" value="S_TK_X"/>
    <property type="match status" value="1"/>
</dbReference>
<dbReference type="Gene3D" id="1.20.5.340">
    <property type="match status" value="1"/>
</dbReference>
<keyword evidence="5" id="KW-0963">Cytoplasm</keyword>
<dbReference type="InterPro" id="IPR001849">
    <property type="entry name" value="PH_domain"/>
</dbReference>
<feature type="binding site" evidence="19">
    <location>
        <position position="106"/>
    </location>
    <ligand>
        <name>ATP</name>
        <dbReference type="ChEBI" id="CHEBI:30616"/>
    </ligand>
</feature>
<dbReference type="Pfam" id="PF00130">
    <property type="entry name" value="C1_1"/>
    <property type="match status" value="1"/>
</dbReference>
<dbReference type="GO" id="GO:0005737">
    <property type="term" value="C:cytoplasm"/>
    <property type="evidence" value="ECO:0007669"/>
    <property type="project" value="UniProtKB-SubCell"/>
</dbReference>
<dbReference type="InterPro" id="IPR031597">
    <property type="entry name" value="KELK"/>
</dbReference>
<dbReference type="PANTHER" id="PTHR22988">
    <property type="entry name" value="MYOTONIC DYSTROPHY S/T KINASE-RELATED"/>
    <property type="match status" value="1"/>
</dbReference>
<comment type="catalytic activity">
    <reaction evidence="18">
        <text>L-seryl-[protein] + ATP = O-phospho-L-seryl-[protein] + ADP + H(+)</text>
        <dbReference type="Rhea" id="RHEA:17989"/>
        <dbReference type="Rhea" id="RHEA-COMP:9863"/>
        <dbReference type="Rhea" id="RHEA-COMP:11604"/>
        <dbReference type="ChEBI" id="CHEBI:15378"/>
        <dbReference type="ChEBI" id="CHEBI:29999"/>
        <dbReference type="ChEBI" id="CHEBI:30616"/>
        <dbReference type="ChEBI" id="CHEBI:83421"/>
        <dbReference type="ChEBI" id="CHEBI:456216"/>
        <dbReference type="EC" id="2.7.11.1"/>
    </reaction>
</comment>
<evidence type="ECO:0000313" key="28">
    <source>
        <dbReference type="Proteomes" id="UP000694867"/>
    </source>
</evidence>
<evidence type="ECO:0000256" key="21">
    <source>
        <dbReference type="SAM" id="MobiDB-lite"/>
    </source>
</evidence>
<evidence type="ECO:0000259" key="26">
    <source>
        <dbReference type="PROSITE" id="PS50219"/>
    </source>
</evidence>
<dbReference type="InterPro" id="IPR000719">
    <property type="entry name" value="Prot_kinase_dom"/>
</dbReference>
<dbReference type="Gene3D" id="2.30.29.30">
    <property type="entry name" value="Pleckstrin-homology domain (PH domain)/Phosphotyrosine-binding domain (PTB)"/>
    <property type="match status" value="1"/>
</dbReference>
<feature type="compositionally biased region" description="Low complexity" evidence="21">
    <location>
        <begin position="1553"/>
        <end position="1568"/>
    </location>
</feature>
<dbReference type="PROSITE" id="PS50011">
    <property type="entry name" value="PROTEIN_KINASE_DOM"/>
    <property type="match status" value="1"/>
</dbReference>
<dbReference type="PROSITE" id="PS50108">
    <property type="entry name" value="CRIB"/>
    <property type="match status" value="1"/>
</dbReference>
<evidence type="ECO:0000259" key="22">
    <source>
        <dbReference type="PROSITE" id="PS50003"/>
    </source>
</evidence>
<dbReference type="CTD" id="37858"/>
<accession>A0AAJ7SHQ7</accession>
<feature type="compositionally biased region" description="Pro residues" evidence="21">
    <location>
        <begin position="1569"/>
        <end position="1582"/>
    </location>
</feature>
<feature type="domain" description="PH" evidence="22">
    <location>
        <begin position="1020"/>
        <end position="1155"/>
    </location>
</feature>
<dbReference type="PROSITE" id="PS00479">
    <property type="entry name" value="ZF_DAG_PE_1"/>
    <property type="match status" value="1"/>
</dbReference>
<dbReference type="Gene3D" id="3.30.200.20">
    <property type="entry name" value="Phosphorylase Kinase, domain 1"/>
    <property type="match status" value="1"/>
</dbReference>
<dbReference type="SUPFAM" id="SSF90257">
    <property type="entry name" value="Myosin rod fragments"/>
    <property type="match status" value="1"/>
</dbReference>
<dbReference type="EC" id="2.7.11.1" evidence="4"/>
<keyword evidence="12 29" id="KW-0418">Kinase</keyword>
<dbReference type="Pfam" id="PF00069">
    <property type="entry name" value="Pkinase"/>
    <property type="match status" value="1"/>
</dbReference>
<evidence type="ECO:0000256" key="4">
    <source>
        <dbReference type="ARBA" id="ARBA00012513"/>
    </source>
</evidence>
<keyword evidence="10 19" id="KW-0547">Nucleotide-binding</keyword>
<sequence>MALAERVSSLDSMFLRKHVRVGGTAFTVDSLIDCLLLLYDECVRSSLSKEKTLQGFVKFVSPVVQQVRKQRLARSDFEILKVIGRGAFGEVAVVREKSSQKVFAMKILNKWEMLKRAETACFQEERDVLVFGDKRWITNLHYSFQDHSNLYLVMDYYCGGDLLTLLSKFEDRLPEEMAKFYIAEMILAIHSLHSLRYVHRDVKPDNVLLDAQGHIRLADFGSCLRLGEGGLVHSRVAVGTPDYISPEILRAMEDNQGTYGPECDWWSLGVCMYEMLFGETPFYAESLLETYGKIMNHKNSFDFPEDAAGVSEESKDLIRHLVCAADSRLGQNGVDDFKNHPWFAGIDWDTIRDSEAPFIPQVSSPTDTSNFDVDELTFKNADSSAPPSANAVFSGLHLPFVGFTFTSNSKLSEGLENEEADVSNGAVEVNESNRLRDELAKMLLKNNELEQELKTVCLSLTADTAGNGEITVNCQTRDMERLIKNLTRDKEEMKAELKECQERIAQMSKEMKNQATQLKATMSEYNEVSDRLSDLRAQKQIVSRQVRDKEEEVEAAMHKIDSLRQELRRADRLRRELETHVEEAQAEALKERRLRERGDEYVRHLEGELETLRGTGSAPTSNGTSNGDLVVQLKAELQEQDKHWRELEAQWGSRNQIEVNALKQKLLEAQQQKETLEEEVHRLKRNAEADGGLNLHRGRMEALEEEVQRVRSENERLVQLLQRGDQEMAVLREKHDLIAQWETQITEIIQWVSDEKDAREYLQALATKMTQELDYLRGIPTSGGGALEQKNWRNRRSQKLDKMELLALQSSLQSEIQAKQAISEELSQVRTDMVGLQKELERLRQELNDKDKALKDALTSLSTTKDADEGDTLLDQFLKDTAGQRETPTPMNANTGSNISLAMGSRPSSRNLVISSPILQGAGTYSDALNKSMQTNTTTIPVTAAKLKAHQFLVRSFIAPLKCNQCTSLMLGLSRQGVVCEVCGFACHVACQDRVNPQCPVPADQHRQGLLAIDPTRGVGTAYEGYVKVPKVGGVKKGWQRQFVAVCDFKLFLYDTQQVSGTGSLSHGASLSQMDKIQQACVSATQVLDMRDPDFMVSAVLESDVIHANRKDVPCIFRVATSMLDPPGLKSITLMMVDRESEKNKWVDALAELHRILKRNKLTTRRLIEPKQVLDSTLAIIKNCLSAVIISKERILLGTEEGLFCIDLDNNEICKVGCNKKIEQLEYIPDEQLILCISGKQRSLRLVPVAALDLKHSVDWIKVPDTKGCITFCTTRLFHNNQSTYYFCVAVKKQIFIHQINRSKSRHGGRQVISVSAPVQCLDVTADRLCVGCHSMFYLYSLEAICEPICLVQPDSNLSFVYHTPMDALMCIELPNYEYLLIFSQLGVFVNSKGKKSREKELMFASTPYHVSLRDEVLCVYAESHVDCFDVASGDWLQTINLRRTKPLNKQGSLCLLLIGDQPHVVYMHPSHLRENNIMIADVVHGAASRRRFSMRGADGRTVDRRSRIISAPSNFNHLQHMGPGEIQKLIDLPTTLHEVAAQEEQQQKNRLSTWSSMSGGSSSTSSTPRPPLPNKPPPLIPAQPRRRAPSSMRSPDCSPSSSCTTHQDRSSLHHESRSSPRHSITSNNSCSSMSPPPSPDPNGVAHD</sequence>
<dbReference type="FunFam" id="1.10.510.10:FF:000014">
    <property type="entry name" value="Non-specific serine/threonine protein kinase"/>
    <property type="match status" value="1"/>
</dbReference>
<evidence type="ECO:0000256" key="18">
    <source>
        <dbReference type="ARBA" id="ARBA00048679"/>
    </source>
</evidence>
<evidence type="ECO:0000256" key="8">
    <source>
        <dbReference type="ARBA" id="ARBA00022679"/>
    </source>
</evidence>
<evidence type="ECO:0000256" key="10">
    <source>
        <dbReference type="ARBA" id="ARBA00022741"/>
    </source>
</evidence>
<dbReference type="Gene3D" id="3.30.60.20">
    <property type="match status" value="1"/>
</dbReference>
<evidence type="ECO:0000256" key="14">
    <source>
        <dbReference type="ARBA" id="ARBA00022840"/>
    </source>
</evidence>
<keyword evidence="14 19" id="KW-0067">ATP-binding</keyword>
<evidence type="ECO:0000256" key="12">
    <source>
        <dbReference type="ARBA" id="ARBA00022777"/>
    </source>
</evidence>
<dbReference type="InterPro" id="IPR046349">
    <property type="entry name" value="C1-like_sf"/>
</dbReference>
<dbReference type="InterPro" id="IPR001180">
    <property type="entry name" value="CNH_dom"/>
</dbReference>
<keyword evidence="15" id="KW-0460">Magnesium</keyword>
<dbReference type="SMART" id="SM00109">
    <property type="entry name" value="C1"/>
    <property type="match status" value="1"/>
</dbReference>
<evidence type="ECO:0000256" key="16">
    <source>
        <dbReference type="ARBA" id="ARBA00023054"/>
    </source>
</evidence>
<dbReference type="FunFam" id="3.30.60.20:FF:000005">
    <property type="entry name" value="Non-specific serine/threonine protein kinase"/>
    <property type="match status" value="1"/>
</dbReference>
<dbReference type="SMART" id="SM00036">
    <property type="entry name" value="CNH"/>
    <property type="match status" value="1"/>
</dbReference>